<evidence type="ECO:0000256" key="3">
    <source>
        <dbReference type="ARBA" id="ARBA00022723"/>
    </source>
</evidence>
<evidence type="ECO:0000313" key="7">
    <source>
        <dbReference type="Proteomes" id="UP001642483"/>
    </source>
</evidence>
<name>A0ABP0G2F7_CLALP</name>
<dbReference type="Pfam" id="PF00067">
    <property type="entry name" value="p450"/>
    <property type="match status" value="1"/>
</dbReference>
<dbReference type="PANTHER" id="PTHR24300">
    <property type="entry name" value="CYTOCHROME P450 508A4-RELATED"/>
    <property type="match status" value="1"/>
</dbReference>
<evidence type="ECO:0000256" key="5">
    <source>
        <dbReference type="RuleBase" id="RU000461"/>
    </source>
</evidence>
<accession>A0ABP0G2F7</accession>
<dbReference type="PROSITE" id="PS00086">
    <property type="entry name" value="CYTOCHROME_P450"/>
    <property type="match status" value="1"/>
</dbReference>
<proteinExistence type="inferred from homology"/>
<dbReference type="SUPFAM" id="SSF48264">
    <property type="entry name" value="Cytochrome P450"/>
    <property type="match status" value="1"/>
</dbReference>
<dbReference type="InterPro" id="IPR036396">
    <property type="entry name" value="Cyt_P450_sf"/>
</dbReference>
<keyword evidence="5" id="KW-0560">Oxidoreductase</keyword>
<comment type="cofactor">
    <cofactor evidence="1">
        <name>heme</name>
        <dbReference type="ChEBI" id="CHEBI:30413"/>
    </cofactor>
</comment>
<dbReference type="EMBL" id="CAWYQH010000101">
    <property type="protein sequence ID" value="CAK8686019.1"/>
    <property type="molecule type" value="Genomic_DNA"/>
</dbReference>
<keyword evidence="4 5" id="KW-0408">Iron</keyword>
<evidence type="ECO:0000256" key="4">
    <source>
        <dbReference type="ARBA" id="ARBA00023004"/>
    </source>
</evidence>
<organism evidence="6 7">
    <name type="scientific">Clavelina lepadiformis</name>
    <name type="common">Light-bulb sea squirt</name>
    <name type="synonym">Ascidia lepadiformis</name>
    <dbReference type="NCBI Taxonomy" id="159417"/>
    <lineage>
        <taxon>Eukaryota</taxon>
        <taxon>Metazoa</taxon>
        <taxon>Chordata</taxon>
        <taxon>Tunicata</taxon>
        <taxon>Ascidiacea</taxon>
        <taxon>Aplousobranchia</taxon>
        <taxon>Clavelinidae</taxon>
        <taxon>Clavelina</taxon>
    </lineage>
</organism>
<evidence type="ECO:0000256" key="2">
    <source>
        <dbReference type="ARBA" id="ARBA00010617"/>
    </source>
</evidence>
<dbReference type="Proteomes" id="UP001642483">
    <property type="component" value="Unassembled WGS sequence"/>
</dbReference>
<dbReference type="InterPro" id="IPR050182">
    <property type="entry name" value="Cytochrome_P450_fam2"/>
</dbReference>
<dbReference type="PANTHER" id="PTHR24300:SF397">
    <property type="entry name" value="CYTOCHROME P450 2U1"/>
    <property type="match status" value="1"/>
</dbReference>
<evidence type="ECO:0000313" key="6">
    <source>
        <dbReference type="EMBL" id="CAK8686019.1"/>
    </source>
</evidence>
<keyword evidence="5" id="KW-0349">Heme</keyword>
<dbReference type="PRINTS" id="PR00385">
    <property type="entry name" value="P450"/>
</dbReference>
<keyword evidence="7" id="KW-1185">Reference proteome</keyword>
<protein>
    <recommendedName>
        <fullName evidence="8">Cytochrome P450</fullName>
    </recommendedName>
</protein>
<dbReference type="InterPro" id="IPR001128">
    <property type="entry name" value="Cyt_P450"/>
</dbReference>
<evidence type="ECO:0008006" key="8">
    <source>
        <dbReference type="Google" id="ProtNLM"/>
    </source>
</evidence>
<comment type="caution">
    <text evidence="6">The sequence shown here is derived from an EMBL/GenBank/DDBJ whole genome shotgun (WGS) entry which is preliminary data.</text>
</comment>
<dbReference type="Gene3D" id="1.10.630.10">
    <property type="entry name" value="Cytochrome P450"/>
    <property type="match status" value="1"/>
</dbReference>
<reference evidence="6 7" key="1">
    <citation type="submission" date="2024-02" db="EMBL/GenBank/DDBJ databases">
        <authorList>
            <person name="Daric V."/>
            <person name="Darras S."/>
        </authorList>
    </citation>
    <scope>NUCLEOTIDE SEQUENCE [LARGE SCALE GENOMIC DNA]</scope>
</reference>
<dbReference type="PRINTS" id="PR00463">
    <property type="entry name" value="EP450I"/>
</dbReference>
<keyword evidence="3 5" id="KW-0479">Metal-binding</keyword>
<gene>
    <name evidence="6" type="ORF">CVLEPA_LOCUS17934</name>
</gene>
<comment type="similarity">
    <text evidence="2 5">Belongs to the cytochrome P450 family.</text>
</comment>
<evidence type="ECO:0000256" key="1">
    <source>
        <dbReference type="ARBA" id="ARBA00001971"/>
    </source>
</evidence>
<sequence length="488" mass="56141">MIVEALILFSILVLHGIVVWYRRPPKSAPGPRGVPVFGNAFFLGKEAHKTFRDWGKKYGKVMNVRLGSKDWIILNDFPTLQKAVVKQQATFSGVATSPMFWELTGGNYGLAFVDYTPRWVTHRRHLVSTLRRFEIGKRSMETKILIEASQLTEFLHSTNGKALDIGDLLHKMTTNILCHALFGKRFEYNNPTLCSLVDIISVMVSEELGKPMQTALLFPWVRYVPPVSKSCDKILDWRIRMLDLIDEVVVEHEKSYDEDDMRDFIDCYLKEMKAGKEHFTRKQLLYEISDLFLAGTDTTSNTLRWCLHVFLHYPHTQRKLRKAIFDVLGPTGNVNISHETEIPYVQAFIYEVLRFHPLLGMGYRSTTQDTELEGYSIPKGTPVIANLWAVLRDPDFWHEPETFNPDRFIDEKGNFFKPSHVIPFNLGGRQCPGERLARMELFLYLVTMVQRFEVLPDPDATELPTKDVIIGGGLFFSPPSFKVVFKEV</sequence>
<dbReference type="InterPro" id="IPR017972">
    <property type="entry name" value="Cyt_P450_CS"/>
</dbReference>
<dbReference type="InterPro" id="IPR002401">
    <property type="entry name" value="Cyt_P450_E_grp-I"/>
</dbReference>
<keyword evidence="5" id="KW-0503">Monooxygenase</keyword>